<accession>A0A0M9XBE2</accession>
<dbReference type="Proteomes" id="UP000037773">
    <property type="component" value="Unassembled WGS sequence"/>
</dbReference>
<evidence type="ECO:0008006" key="3">
    <source>
        <dbReference type="Google" id="ProtNLM"/>
    </source>
</evidence>
<dbReference type="NCBIfam" id="NF047541">
    <property type="entry name" value="telomere_Tpg"/>
    <property type="match status" value="1"/>
</dbReference>
<evidence type="ECO:0000313" key="1">
    <source>
        <dbReference type="EMBL" id="KOT46700.1"/>
    </source>
</evidence>
<dbReference type="PATRIC" id="fig|36816.3.peg.53"/>
<sequence length="194" mass="21350">MNVGLIEDRLEEAAETAYSQPIPKTLGARIRFLLKQEKGVSRAEAARAVAEKIGKSQRTVERYRDDKIKTAKPETAALIEAEVKKLWQPIVKAKKFQAAVTTGGIKVDVRGKFGFTSPKGTTNDPRYRRLTRRLDAATAAALFEAKEAGASEEDLAQIVANGLRDDYFTDGGTRATSLQQVELTGIDHIRFSIT</sequence>
<protein>
    <recommendedName>
        <fullName evidence="3">Terminal protein TpgA2</fullName>
    </recommendedName>
</protein>
<reference evidence="1 2" key="1">
    <citation type="submission" date="2015-07" db="EMBL/GenBank/DDBJ databases">
        <authorList>
            <person name="Noorani M."/>
        </authorList>
    </citation>
    <scope>NUCLEOTIDE SEQUENCE [LARGE SCALE GENOMIC DNA]</scope>
    <source>
        <strain evidence="1 2">NRRL B-24567</strain>
    </source>
</reference>
<proteinExistence type="predicted"/>
<comment type="caution">
    <text evidence="1">The sequence shown here is derived from an EMBL/GenBank/DDBJ whole genome shotgun (WGS) entry which is preliminary data.</text>
</comment>
<evidence type="ECO:0000313" key="2">
    <source>
        <dbReference type="Proteomes" id="UP000037773"/>
    </source>
</evidence>
<organism evidence="1 2">
    <name type="scientific">Streptomyces caelestis</name>
    <dbReference type="NCBI Taxonomy" id="36816"/>
    <lineage>
        <taxon>Bacteria</taxon>
        <taxon>Bacillati</taxon>
        <taxon>Actinomycetota</taxon>
        <taxon>Actinomycetes</taxon>
        <taxon>Kitasatosporales</taxon>
        <taxon>Streptomycetaceae</taxon>
        <taxon>Streptomyces</taxon>
    </lineage>
</organism>
<dbReference type="AlphaFoldDB" id="A0A0M9XBE2"/>
<dbReference type="EMBL" id="LGCN01000001">
    <property type="protein sequence ID" value="KOT46700.1"/>
    <property type="molecule type" value="Genomic_DNA"/>
</dbReference>
<dbReference type="InterPro" id="IPR058118">
    <property type="entry name" value="Tpg"/>
</dbReference>
<gene>
    <name evidence="1" type="ORF">ADK41_00265</name>
</gene>
<name>A0A0M9XBE2_9ACTN</name>
<keyword evidence="2" id="KW-1185">Reference proteome</keyword>